<evidence type="ECO:0000256" key="1">
    <source>
        <dbReference type="ARBA" id="ARBA00023015"/>
    </source>
</evidence>
<organism evidence="5 6">
    <name type="scientific">Neisseria meningitidis</name>
    <dbReference type="NCBI Taxonomy" id="487"/>
    <lineage>
        <taxon>Bacteria</taxon>
        <taxon>Pseudomonadati</taxon>
        <taxon>Pseudomonadota</taxon>
        <taxon>Betaproteobacteria</taxon>
        <taxon>Neisseriales</taxon>
        <taxon>Neisseriaceae</taxon>
        <taxon>Neisseria</taxon>
    </lineage>
</organism>
<dbReference type="GO" id="GO:0043565">
    <property type="term" value="F:sequence-specific DNA binding"/>
    <property type="evidence" value="ECO:0007669"/>
    <property type="project" value="InterPro"/>
</dbReference>
<keyword evidence="2" id="KW-0238">DNA-binding</keyword>
<dbReference type="AlphaFoldDB" id="A0AAD2KNC0"/>
<keyword evidence="3" id="KW-0804">Transcription</keyword>
<comment type="caution">
    <text evidence="5">The sequence shown here is derived from an EMBL/GenBank/DDBJ whole genome shotgun (WGS) entry which is preliminary data.</text>
</comment>
<dbReference type="PANTHER" id="PTHR46796">
    <property type="entry name" value="HTH-TYPE TRANSCRIPTIONAL ACTIVATOR RHAS-RELATED"/>
    <property type="match status" value="1"/>
</dbReference>
<proteinExistence type="predicted"/>
<dbReference type="Proteomes" id="UP000069876">
    <property type="component" value="Unassembled WGS sequence"/>
</dbReference>
<dbReference type="PROSITE" id="PS01124">
    <property type="entry name" value="HTH_ARAC_FAMILY_2"/>
    <property type="match status" value="1"/>
</dbReference>
<dbReference type="InterPro" id="IPR050204">
    <property type="entry name" value="AraC_XylS_family_regulators"/>
</dbReference>
<evidence type="ECO:0000313" key="5">
    <source>
        <dbReference type="EMBL" id="CWU07410.1"/>
    </source>
</evidence>
<dbReference type="EMBL" id="FFEF01000012">
    <property type="protein sequence ID" value="CWU07410.1"/>
    <property type="molecule type" value="Genomic_DNA"/>
</dbReference>
<keyword evidence="1" id="KW-0805">Transcription regulation</keyword>
<evidence type="ECO:0000256" key="3">
    <source>
        <dbReference type="ARBA" id="ARBA00023163"/>
    </source>
</evidence>
<sequence length="309" mass="34531">MEKAEHLNSSRFVNLVKSGGGSYVEGSYRFDTLSNGISIHGGTVTARCDFCSSRLAEPYVSFVLLLEGSLDFGINRCRFQIDADGGKIVLIAVGEEVLFSRYLYRGGKTVKMTIKGMEQWLLRPEYARFAPLLYREPVRIWDLPPNLRGLAASCLKAVPKGHLGETLRREADVLRLLSDLWDTVSDGIGPAAGQTAEADAMPSEDFSRTLNAAFADGAHQVNRLTDALNISERTLQRRMRDHFGITASEWLHHKQMQHALYLLQNGGKSIGETAYFMRLPPRFQLYSGIQAIFRQHAGGNQKRKPISRI</sequence>
<reference evidence="5 6" key="1">
    <citation type="submission" date="2016-02" db="EMBL/GenBank/DDBJ databases">
        <authorList>
            <consortium name="Pathogen Informatics"/>
        </authorList>
    </citation>
    <scope>NUCLEOTIDE SEQUENCE [LARGE SCALE GENOMIC DNA]</scope>
    <source>
        <strain evidence="5 6">2842STDY5881531</strain>
    </source>
</reference>
<dbReference type="Pfam" id="PF12833">
    <property type="entry name" value="HTH_18"/>
    <property type="match status" value="1"/>
</dbReference>
<dbReference type="PANTHER" id="PTHR46796:SF6">
    <property type="entry name" value="ARAC SUBFAMILY"/>
    <property type="match status" value="1"/>
</dbReference>
<dbReference type="Gene3D" id="1.10.10.60">
    <property type="entry name" value="Homeodomain-like"/>
    <property type="match status" value="1"/>
</dbReference>
<accession>A0AAD2KNC0</accession>
<protein>
    <submittedName>
        <fullName evidence="5">Transcriptional regulator</fullName>
    </submittedName>
</protein>
<dbReference type="GO" id="GO:0003700">
    <property type="term" value="F:DNA-binding transcription factor activity"/>
    <property type="evidence" value="ECO:0007669"/>
    <property type="project" value="InterPro"/>
</dbReference>
<gene>
    <name evidence="5" type="ORF">ERS514851_01208</name>
</gene>
<evidence type="ECO:0000313" key="6">
    <source>
        <dbReference type="Proteomes" id="UP000069876"/>
    </source>
</evidence>
<dbReference type="SMART" id="SM00342">
    <property type="entry name" value="HTH_ARAC"/>
    <property type="match status" value="1"/>
</dbReference>
<feature type="domain" description="HTH araC/xylS-type" evidence="4">
    <location>
        <begin position="204"/>
        <end position="275"/>
    </location>
</feature>
<evidence type="ECO:0000256" key="2">
    <source>
        <dbReference type="ARBA" id="ARBA00023125"/>
    </source>
</evidence>
<name>A0AAD2KNC0_NEIME</name>
<dbReference type="InterPro" id="IPR018060">
    <property type="entry name" value="HTH_AraC"/>
</dbReference>
<evidence type="ECO:0000259" key="4">
    <source>
        <dbReference type="PROSITE" id="PS01124"/>
    </source>
</evidence>